<feature type="transmembrane region" description="Helical" evidence="6">
    <location>
        <begin position="280"/>
        <end position="300"/>
    </location>
</feature>
<keyword evidence="3 6" id="KW-0812">Transmembrane</keyword>
<sequence length="415" mass="45422">MQYAYTAGLKEAFNLSGTDYNWIDNGYYICYAVGGLFGVLLTAYFPPRIVFPCFELSWVVFTILNCAAHDFTSQLVLRCFQGGLAGMAFPSISYILGTFYPPELLSSRTCIFIFAGCVGPIIGGVIQSGLYGALEGKNIGIPAFKMAQVVDGLIGLPVAISGFFAIPPVTGDKGNLYLSREDIQHLFKRTEQSSEQTHNKFNVKFIWSVLTSWQLWLFCLLFSAEQIAGYAASFQSIVLKSQGYSVYDCNNLPTIQSGVKAVASLLAGVLIELKGKRFEVYLLICAIWMTGLAILVKYDVARIAQFIGYALTGVSSPVSAILLSWANTASRNRGAGFRAFVLGSLNIAAQICLTPIGVLIFDTSLAPRFTTGMRLGLAMVVLQVFGACALLWCDRYERRLADFIDEQSTESDEKI</sequence>
<keyword evidence="5 6" id="KW-0472">Membrane</keyword>
<proteinExistence type="predicted"/>
<dbReference type="PANTHER" id="PTHR43791">
    <property type="entry name" value="PERMEASE-RELATED"/>
    <property type="match status" value="1"/>
</dbReference>
<feature type="transmembrane region" description="Helical" evidence="6">
    <location>
        <begin position="373"/>
        <end position="393"/>
    </location>
</feature>
<dbReference type="Gene3D" id="1.20.1250.20">
    <property type="entry name" value="MFS general substrate transporter like domains"/>
    <property type="match status" value="1"/>
</dbReference>
<evidence type="ECO:0000256" key="4">
    <source>
        <dbReference type="ARBA" id="ARBA00022989"/>
    </source>
</evidence>
<evidence type="ECO:0000256" key="2">
    <source>
        <dbReference type="ARBA" id="ARBA00022448"/>
    </source>
</evidence>
<organism evidence="7 8">
    <name type="scientific">Hyphopichia burtonii NRRL Y-1933</name>
    <dbReference type="NCBI Taxonomy" id="984485"/>
    <lineage>
        <taxon>Eukaryota</taxon>
        <taxon>Fungi</taxon>
        <taxon>Dikarya</taxon>
        <taxon>Ascomycota</taxon>
        <taxon>Saccharomycotina</taxon>
        <taxon>Pichiomycetes</taxon>
        <taxon>Debaryomycetaceae</taxon>
        <taxon>Hyphopichia</taxon>
    </lineage>
</organism>
<dbReference type="GO" id="GO:0022857">
    <property type="term" value="F:transmembrane transporter activity"/>
    <property type="evidence" value="ECO:0007669"/>
    <property type="project" value="InterPro"/>
</dbReference>
<evidence type="ECO:0000313" key="8">
    <source>
        <dbReference type="Proteomes" id="UP000095085"/>
    </source>
</evidence>
<feature type="transmembrane region" description="Helical" evidence="6">
    <location>
        <begin position="75"/>
        <end position="99"/>
    </location>
</feature>
<dbReference type="InterPro" id="IPR011701">
    <property type="entry name" value="MFS"/>
</dbReference>
<dbReference type="RefSeq" id="XP_020076156.1">
    <property type="nucleotide sequence ID" value="XM_020221327.1"/>
</dbReference>
<reference evidence="8" key="1">
    <citation type="submission" date="2016-05" db="EMBL/GenBank/DDBJ databases">
        <title>Comparative genomics of biotechnologically important yeasts.</title>
        <authorList>
            <consortium name="DOE Joint Genome Institute"/>
            <person name="Riley R."/>
            <person name="Haridas S."/>
            <person name="Wolfe K.H."/>
            <person name="Lopes M.R."/>
            <person name="Hittinger C.T."/>
            <person name="Goker M."/>
            <person name="Salamov A."/>
            <person name="Wisecaver J."/>
            <person name="Long T.M."/>
            <person name="Aerts A.L."/>
            <person name="Barry K."/>
            <person name="Choi C."/>
            <person name="Clum A."/>
            <person name="Coughlan A.Y."/>
            <person name="Deshpande S."/>
            <person name="Douglass A.P."/>
            <person name="Hanson S.J."/>
            <person name="Klenk H.-P."/>
            <person name="Labutti K."/>
            <person name="Lapidus A."/>
            <person name="Lindquist E."/>
            <person name="Lipzen A."/>
            <person name="Meier-Kolthoff J.P."/>
            <person name="Ohm R.A."/>
            <person name="Otillar R.P."/>
            <person name="Pangilinan J."/>
            <person name="Peng Y."/>
            <person name="Rokas A."/>
            <person name="Rosa C.A."/>
            <person name="Scheuner C."/>
            <person name="Sibirny A.A."/>
            <person name="Slot J.C."/>
            <person name="Stielow J.B."/>
            <person name="Sun H."/>
            <person name="Kurtzman C.P."/>
            <person name="Blackwell M."/>
            <person name="Grigoriev I.V."/>
            <person name="Jeffries T.W."/>
        </authorList>
    </citation>
    <scope>NUCLEOTIDE SEQUENCE [LARGE SCALE GENOMIC DNA]</scope>
    <source>
        <strain evidence="8">NRRL Y-1933</strain>
    </source>
</reference>
<dbReference type="AlphaFoldDB" id="A0A1E4RIJ8"/>
<keyword evidence="8" id="KW-1185">Reference proteome</keyword>
<dbReference type="STRING" id="984485.A0A1E4RIJ8"/>
<evidence type="ECO:0000256" key="5">
    <source>
        <dbReference type="ARBA" id="ARBA00023136"/>
    </source>
</evidence>
<dbReference type="PANTHER" id="PTHR43791:SF36">
    <property type="entry name" value="TRANSPORTER, PUTATIVE (AFU_ORTHOLOGUE AFUA_6G08340)-RELATED"/>
    <property type="match status" value="1"/>
</dbReference>
<dbReference type="InterPro" id="IPR036259">
    <property type="entry name" value="MFS_trans_sf"/>
</dbReference>
<dbReference type="GeneID" id="30995876"/>
<dbReference type="EMBL" id="KV454541">
    <property type="protein sequence ID" value="ODV67089.1"/>
    <property type="molecule type" value="Genomic_DNA"/>
</dbReference>
<dbReference type="Pfam" id="PF07690">
    <property type="entry name" value="MFS_1"/>
    <property type="match status" value="1"/>
</dbReference>
<evidence type="ECO:0000256" key="1">
    <source>
        <dbReference type="ARBA" id="ARBA00004141"/>
    </source>
</evidence>
<dbReference type="Proteomes" id="UP000095085">
    <property type="component" value="Unassembled WGS sequence"/>
</dbReference>
<accession>A0A1E4RIJ8</accession>
<evidence type="ECO:0000313" key="7">
    <source>
        <dbReference type="EMBL" id="ODV67089.1"/>
    </source>
</evidence>
<feature type="transmembrane region" description="Helical" evidence="6">
    <location>
        <begin position="146"/>
        <end position="166"/>
    </location>
</feature>
<gene>
    <name evidence="7" type="ORF">HYPBUDRAFT_153016</name>
</gene>
<dbReference type="SUPFAM" id="SSF103473">
    <property type="entry name" value="MFS general substrate transporter"/>
    <property type="match status" value="1"/>
</dbReference>
<dbReference type="GO" id="GO:0016020">
    <property type="term" value="C:membrane"/>
    <property type="evidence" value="ECO:0007669"/>
    <property type="project" value="UniProtKB-SubCell"/>
</dbReference>
<keyword evidence="4 6" id="KW-1133">Transmembrane helix</keyword>
<protein>
    <submittedName>
        <fullName evidence="7">MFS general substrate transporter</fullName>
    </submittedName>
</protein>
<evidence type="ECO:0000256" key="6">
    <source>
        <dbReference type="SAM" id="Phobius"/>
    </source>
</evidence>
<feature type="transmembrane region" description="Helical" evidence="6">
    <location>
        <begin position="111"/>
        <end position="134"/>
    </location>
</feature>
<dbReference type="OrthoDB" id="3639251at2759"/>
<name>A0A1E4RIJ8_9ASCO</name>
<feature type="transmembrane region" description="Helical" evidence="6">
    <location>
        <begin position="49"/>
        <end position="68"/>
    </location>
</feature>
<keyword evidence="2" id="KW-0813">Transport</keyword>
<evidence type="ECO:0000256" key="3">
    <source>
        <dbReference type="ARBA" id="ARBA00022692"/>
    </source>
</evidence>
<feature type="transmembrane region" description="Helical" evidence="6">
    <location>
        <begin position="205"/>
        <end position="224"/>
    </location>
</feature>
<comment type="subcellular location">
    <subcellularLocation>
        <location evidence="1">Membrane</location>
        <topology evidence="1">Multi-pass membrane protein</topology>
    </subcellularLocation>
</comment>
<feature type="transmembrane region" description="Helical" evidence="6">
    <location>
        <begin position="26"/>
        <end position="43"/>
    </location>
</feature>
<feature type="transmembrane region" description="Helical" evidence="6">
    <location>
        <begin position="339"/>
        <end position="361"/>
    </location>
</feature>
<feature type="transmembrane region" description="Helical" evidence="6">
    <location>
        <begin position="306"/>
        <end position="327"/>
    </location>
</feature>